<protein>
    <recommendedName>
        <fullName evidence="2">Spatacsin C-terminal domain-containing protein</fullName>
    </recommendedName>
</protein>
<evidence type="ECO:0000256" key="1">
    <source>
        <dbReference type="SAM" id="MobiDB-lite"/>
    </source>
</evidence>
<dbReference type="InterPro" id="IPR028107">
    <property type="entry name" value="Spatacsin_C_dom"/>
</dbReference>
<feature type="compositionally biased region" description="Polar residues" evidence="1">
    <location>
        <begin position="2474"/>
        <end position="2492"/>
    </location>
</feature>
<keyword evidence="4" id="KW-1185">Reference proteome</keyword>
<evidence type="ECO:0000259" key="2">
    <source>
        <dbReference type="Pfam" id="PF14649"/>
    </source>
</evidence>
<sequence length="3157" mass="351507">MDRSFLSTDNVSSINVLRLHSWRDEDSAVLPFDQASLSPSRDTLILHSNHHYATLFSMQSAKGSENELFSTPFHVPGEAPRNPPLANNIITSSSQSSFTIGLRGGTCPRDPTDALSSGSWITGQSLPPVDYRPCQRSSHVDRECSPFIADCVSFCWGSATEGYSIDRHVGVFKELLVVVGKHCLVIHGFPHRLIKVEDQLNNAMQPPGLVGKWVDWGRQHCEFVNESHDQSTPLAQKKIMGFTTFSVEPQFSKHAGNLQLSFLEGRTQPNVNKILSYCIPFHSKEFSTLVEFCKERVGEGDGSVFHHGDRLAVENVFSGPNFGLIGFFFSQTNDVLETRSSFGCFVLVCKVLQSALEWFSTIELQGASADSESMKWSNFLFDGNHLYGLQENGHIYAWSMKDAIKVLHVDVLQNCGLQHISTLGRNGGSKGLENGSTDGSNDSVPLSGKDIAYGSETLRLFRHMTLAVDSSFIAVTDSLGLVYLVSTNMKFKAVGIKSTSCRVSPSKAVGSKHIGSSLVGGLMLPDISPGKMSSKKQARVIPIDENFSSLSSAFSSKSCLSRSAISKPYFMNDSKHHMRRIFMPLDQHGTITSVCLNPFGVMQMVSIEKGIQGCRMLIEVASFSAEISDDCTPNVMQKVQVGFISEELCLPFCSQGYLYLVSKDGVYVVLPQLSLSTSNSGFEGKWWFTGNHMKHRAGVGEIFPCIKTAVSQIEHWQLEILDKALMYNDFFEVEQLAAMNGWSQHVVRLRRLQLALEYVQLDKLEQALDGLIAVGGAESGVTRVLFTAVQLILNSTSGDDELVQASRLLVLAAHFATRLICQYGKRSYYRRRRWNDSSSSSITPADSIRRLHEMSRLLEVIRKLQLQLYKKMSHPNLGKKEIGDENGADMVGQGEETIQASESSAVDDEAHDVGDIVEPSEESKDSMWLVQSGEHSSFLSSVEIFKRWENRNIDFSGIVREALRAGRLPLAVVQLHRLQAKDMVYQPNTQDTFKEVQGIGRAFAYELLCKGETANAMIVLSRLGQDMEIVLRELAFGTVSRFLRSQTVRELTRLGCLSSKDLQTFNTISTLERAYPNNSFWGSYGARQRLLPEPLTITREGSLPPPNLQLSCSLEKPDDLTIGCGEIDGVILGDWNNLGISMMSQSFLEGISSGYWAGAGVWLNEWDNVTLDRVCADQETLLIEEISWEASLQSAVTRHDIQKVISLLDSIPDSALKQGELRVRLDCQDVSNWISFVTTDQKTSVESRFGNKHDNLEVDPVEVIVPKINFLAVPLGNTCTNWIKGMVQEKLVEHGIFMCSYWNGTMELISLIAKAGLLSMITDKLEKRIKVHRDTEQAIHELVLRHCVRFSLPYLMAIYLDRHSLALDKRSSKIMQAVVGDCQWALWLLLSRIKGQEYDASFANARTILAHNFRPGQLSVTSDIDEFITTVDDMAMAGGEMMALCTLMYAPVAIERCLGTGSVNRYDGPSWQCTLENLRPGLQQYPTLWRALVAACFEPDTWCFMTSSPAKSARSKPGLSIGYLQWREQIYSSACGDTSILQMMPRWLPKSVQRLIQVSVQGPMCGGHTVAHGGVLSYNGLPMKEVDPLAWEAELQKNIEDELYASSKFEERSVGVEHHLRRGRAMAAFNSLLGIRLQNLNAQGSLIREHVGKFQKGQLHMSSELNALLSPLSTPEEKYLATVLPLAITNFENPVVVASCASFLELCGLPVTMLRIDVAALCRIADYCKTQKSSDLRGDWSNMYGNDTASSLARSLADEYVRAGLTLLIHKRIDTVGKNQQTRKSSQVLMEVLKMLEKASFTDWERSDGSPGSWLMNGIGDGFQLRGLQKEASDRWSLVTAFCNIHQLPNSTVYLTSLARDNDWVGFLAEAQSEGCPLEVLISVASKEFTDSRLQSHILTVLRSLQTTWQRSTAVSASCTMDSRIRGSLPSNAAASTELFEILAECEHQKNSGTALLTKAKDLRWPLLAVVASCFMDVTPVSCLTVWLEITAARETSSIKVNDAAAHIANCVGAAVEATNALPESSHVVDLQYNRKSSKRRRLSLHEKHVSEAASTTETTSELRDNLSDMQRNPKVPVTEKKTSEDKDKIHCSPSDVPPYGGKEEQESLSMMLAILCEQQRFFPLLKAFELFMPSSSLLPFIRFLQAFSQMRISEASAHLALFSTRLKDELFQSQQAQKGGKISTAWITRAAVTVANTMLRACPSAYERRCLLQLLAGADFGDGGVASQQFRRLYWKLHLAEPALQQKSDSVALGTDIDDHALLLDLEKQRKWEDARSWARQLEVNGQNRNAVNHVTESQAEAMVSEWKEYLWDLKEERVALWNHCQKLFLKHSFPPLQAGMFFLKHAEAVEQEVSPSELHGILLLALQWLSGLITSTPPSYPIHQLRELETRIWLLAVESQVELQSDKGKKTSSFKFELANPKLNQDTIDSTPMNIDPINLTANSVSVVDNHIKFARTKLSQVGANERVGTSRMRQSNMQEQSVDAVSGTISKLKRKPRNYTQHRRAHVDKPAKVQVEVEGNTESSEIPSQKADIKVKVNVQEDAKGEASRSEDRLLWENRVGEQELERAVLSLLEVGQVSAARQLQQKLAPVYVPLELLLVETALMVASLSTPTIKGCIDSSDLNPSVYEHLVSSNLLTDLTSATPFEVLEALTNACQEGCGRGSCRRIKAVAHISNFLDIPFAEAFERQPTQLLQLLSLKAQESLAEAKLLVETHPMPAASIAKILAESYFKGLLAAHRGGFMESSLREEGPSPLLWRPSDFLKWAELCQSEPEMGHALLNISISGHEVPHSCEVELLIRAHHFYMSSACLDGIDVLLSFAATRVEAYISEGDFASLARLVTGINNFQSLHFMLDILIENGQLELLLQKRAVVEAAMESSASVRGFRMAVLSTLKHFSPHDLASFTMVYKQFDMKHEMAALLESRARGLEHCLESYDAERNNCLLDMMRDNVEAAEVWASVDAGNKARWNCAQASLISLQLRIPEVTWLNLSETKARRLFVEQFRFQEALVVAEAYNLNQPSEWAPVLWNLMRNAGWVDQFLSEFVAALPLPATMLMELAKFHHDEVAARQGQIDFSWLTPAGLPLESTKYQVKSFKCLLKYVRDMRLRVQLATLATGFPDVLDVCMRILDKVPETAGPLILRKGHGGGYLPLM</sequence>
<feature type="compositionally biased region" description="Basic residues" evidence="1">
    <location>
        <begin position="2494"/>
        <end position="2509"/>
    </location>
</feature>
<dbReference type="PANTHER" id="PTHR13650:SF0">
    <property type="entry name" value="SPATACSIN"/>
    <property type="match status" value="1"/>
</dbReference>
<feature type="region of interest" description="Disordered" evidence="1">
    <location>
        <begin position="2040"/>
        <end position="2104"/>
    </location>
</feature>
<organism evidence="3 4">
    <name type="scientific">Ceratopteris richardii</name>
    <name type="common">Triangle waterfern</name>
    <dbReference type="NCBI Taxonomy" id="49495"/>
    <lineage>
        <taxon>Eukaryota</taxon>
        <taxon>Viridiplantae</taxon>
        <taxon>Streptophyta</taxon>
        <taxon>Embryophyta</taxon>
        <taxon>Tracheophyta</taxon>
        <taxon>Polypodiopsida</taxon>
        <taxon>Polypodiidae</taxon>
        <taxon>Polypodiales</taxon>
        <taxon>Pteridineae</taxon>
        <taxon>Pteridaceae</taxon>
        <taxon>Parkerioideae</taxon>
        <taxon>Ceratopteris</taxon>
    </lineage>
</organism>
<gene>
    <name evidence="3" type="ORF">KP509_03G068400</name>
</gene>
<feature type="domain" description="Spatacsin C-terminal" evidence="2">
    <location>
        <begin position="2778"/>
        <end position="3065"/>
    </location>
</feature>
<reference evidence="3" key="1">
    <citation type="submission" date="2021-08" db="EMBL/GenBank/DDBJ databases">
        <title>WGS assembly of Ceratopteris richardii.</title>
        <authorList>
            <person name="Marchant D.B."/>
            <person name="Chen G."/>
            <person name="Jenkins J."/>
            <person name="Shu S."/>
            <person name="Leebens-Mack J."/>
            <person name="Grimwood J."/>
            <person name="Schmutz J."/>
            <person name="Soltis P."/>
            <person name="Soltis D."/>
            <person name="Chen Z.-H."/>
        </authorList>
    </citation>
    <scope>NUCLEOTIDE SEQUENCE</scope>
    <source>
        <strain evidence="3">Whitten #5841</strain>
        <tissue evidence="3">Leaf</tissue>
    </source>
</reference>
<dbReference type="EMBL" id="CM035408">
    <property type="protein sequence ID" value="KAH7442055.1"/>
    <property type="molecule type" value="Genomic_DNA"/>
</dbReference>
<accession>A0A8T2V8L8</accession>
<dbReference type="PANTHER" id="PTHR13650">
    <property type="entry name" value="SPATACSIN"/>
    <property type="match status" value="1"/>
</dbReference>
<feature type="compositionally biased region" description="Basic and acidic residues" evidence="1">
    <location>
        <begin position="2078"/>
        <end position="2091"/>
    </location>
</feature>
<dbReference type="GO" id="GO:0005737">
    <property type="term" value="C:cytoplasm"/>
    <property type="evidence" value="ECO:0007669"/>
    <property type="project" value="TreeGrafter"/>
</dbReference>
<name>A0A8T2V8L8_CERRI</name>
<comment type="caution">
    <text evidence="3">The sequence shown here is derived from an EMBL/GenBank/DDBJ whole genome shotgun (WGS) entry which is preliminary data.</text>
</comment>
<dbReference type="InterPro" id="IPR028103">
    <property type="entry name" value="Spatacsin"/>
</dbReference>
<dbReference type="Pfam" id="PF14649">
    <property type="entry name" value="Spatacsin_C"/>
    <property type="match status" value="1"/>
</dbReference>
<proteinExistence type="predicted"/>
<dbReference type="Proteomes" id="UP000825935">
    <property type="component" value="Chromosome 3"/>
</dbReference>
<evidence type="ECO:0000313" key="4">
    <source>
        <dbReference type="Proteomes" id="UP000825935"/>
    </source>
</evidence>
<dbReference type="OMA" id="RWRYNIF"/>
<evidence type="ECO:0000313" key="3">
    <source>
        <dbReference type="EMBL" id="KAH7442055.1"/>
    </source>
</evidence>
<feature type="region of interest" description="Disordered" evidence="1">
    <location>
        <begin position="2468"/>
        <end position="2512"/>
    </location>
</feature>
<dbReference type="OrthoDB" id="2018754at2759"/>